<reference evidence="10" key="1">
    <citation type="journal article" date="2016" name="Nature">
        <title>The genome of the seagrass Zostera marina reveals angiosperm adaptation to the sea.</title>
        <authorList>
            <person name="Olsen J.L."/>
            <person name="Rouze P."/>
            <person name="Verhelst B."/>
            <person name="Lin Y.-C."/>
            <person name="Bayer T."/>
            <person name="Collen J."/>
            <person name="Dattolo E."/>
            <person name="De Paoli E."/>
            <person name="Dittami S."/>
            <person name="Maumus F."/>
            <person name="Michel G."/>
            <person name="Kersting A."/>
            <person name="Lauritano C."/>
            <person name="Lohaus R."/>
            <person name="Toepel M."/>
            <person name="Tonon T."/>
            <person name="Vanneste K."/>
            <person name="Amirebrahimi M."/>
            <person name="Brakel J."/>
            <person name="Bostroem C."/>
            <person name="Chovatia M."/>
            <person name="Grimwood J."/>
            <person name="Jenkins J.W."/>
            <person name="Jueterbock A."/>
            <person name="Mraz A."/>
            <person name="Stam W.T."/>
            <person name="Tice H."/>
            <person name="Bornberg-Bauer E."/>
            <person name="Green P.J."/>
            <person name="Pearson G.A."/>
            <person name="Procaccini G."/>
            <person name="Duarte C.M."/>
            <person name="Schmutz J."/>
            <person name="Reusch T.B.H."/>
            <person name="Van de Peer Y."/>
        </authorList>
    </citation>
    <scope>NUCLEOTIDE SEQUENCE [LARGE SCALE GENOMIC DNA]</scope>
    <source>
        <strain evidence="10">cv. Finnish</strain>
    </source>
</reference>
<comment type="caution">
    <text evidence="9">The sequence shown here is derived from an EMBL/GenBank/DDBJ whole genome shotgun (WGS) entry which is preliminary data.</text>
</comment>
<dbReference type="PROSITE" id="PS51352">
    <property type="entry name" value="THIOREDOXIN_2"/>
    <property type="match status" value="1"/>
</dbReference>
<evidence type="ECO:0000256" key="4">
    <source>
        <dbReference type="ARBA" id="ARBA00023157"/>
    </source>
</evidence>
<dbReference type="CDD" id="cd02947">
    <property type="entry name" value="TRX_family"/>
    <property type="match status" value="1"/>
</dbReference>
<dbReference type="InterPro" id="IPR036249">
    <property type="entry name" value="Thioredoxin-like_sf"/>
</dbReference>
<evidence type="ECO:0000313" key="10">
    <source>
        <dbReference type="Proteomes" id="UP000036987"/>
    </source>
</evidence>
<dbReference type="Gene3D" id="6.10.250.3420">
    <property type="match status" value="1"/>
</dbReference>
<dbReference type="Pfam" id="PF00085">
    <property type="entry name" value="Thioredoxin"/>
    <property type="match status" value="1"/>
</dbReference>
<evidence type="ECO:0000256" key="7">
    <source>
        <dbReference type="SAM" id="MobiDB-lite"/>
    </source>
</evidence>
<dbReference type="InterPro" id="IPR011990">
    <property type="entry name" value="TPR-like_helical_dom_sf"/>
</dbReference>
<evidence type="ECO:0000256" key="2">
    <source>
        <dbReference type="ARBA" id="ARBA00022803"/>
    </source>
</evidence>
<accession>A0A0K9P8F3</accession>
<feature type="repeat" description="TPR" evidence="6">
    <location>
        <begin position="95"/>
        <end position="128"/>
    </location>
</feature>
<dbReference type="Proteomes" id="UP000036987">
    <property type="component" value="Unassembled WGS sequence"/>
</dbReference>
<evidence type="ECO:0000256" key="3">
    <source>
        <dbReference type="ARBA" id="ARBA00022982"/>
    </source>
</evidence>
<keyword evidence="3" id="KW-0249">Electron transport</keyword>
<organism evidence="9 10">
    <name type="scientific">Zostera marina</name>
    <name type="common">Eelgrass</name>
    <dbReference type="NCBI Taxonomy" id="29655"/>
    <lineage>
        <taxon>Eukaryota</taxon>
        <taxon>Viridiplantae</taxon>
        <taxon>Streptophyta</taxon>
        <taxon>Embryophyta</taxon>
        <taxon>Tracheophyta</taxon>
        <taxon>Spermatophyta</taxon>
        <taxon>Magnoliopsida</taxon>
        <taxon>Liliopsida</taxon>
        <taxon>Zosteraceae</taxon>
        <taxon>Zostera</taxon>
    </lineage>
</organism>
<evidence type="ECO:0000256" key="6">
    <source>
        <dbReference type="PROSITE-ProRule" id="PRU00339"/>
    </source>
</evidence>
<keyword evidence="5" id="KW-0676">Redox-active center</keyword>
<dbReference type="STRING" id="29655.A0A0K9P8F3"/>
<dbReference type="Gene3D" id="3.40.30.10">
    <property type="entry name" value="Glutaredoxin"/>
    <property type="match status" value="1"/>
</dbReference>
<feature type="region of interest" description="Disordered" evidence="7">
    <location>
        <begin position="217"/>
        <end position="250"/>
    </location>
</feature>
<name>A0A0K9P8F3_ZOSMR</name>
<feature type="compositionally biased region" description="Basic and acidic residues" evidence="7">
    <location>
        <begin position="228"/>
        <end position="245"/>
    </location>
</feature>
<feature type="compositionally biased region" description="Basic residues" evidence="7">
    <location>
        <begin position="217"/>
        <end position="227"/>
    </location>
</feature>
<dbReference type="PANTHER" id="PTHR45883">
    <property type="entry name" value="HSC70-INTERACTING PROTEIN"/>
    <property type="match status" value="1"/>
</dbReference>
<gene>
    <name evidence="9" type="ORF">ZOSMA_32G00760</name>
</gene>
<dbReference type="SUPFAM" id="SSF52833">
    <property type="entry name" value="Thioredoxin-like"/>
    <property type="match status" value="1"/>
</dbReference>
<dbReference type="InterPro" id="IPR019734">
    <property type="entry name" value="TPR_rpt"/>
</dbReference>
<feature type="domain" description="Thioredoxin" evidence="8">
    <location>
        <begin position="241"/>
        <end position="368"/>
    </location>
</feature>
<dbReference type="CDD" id="cd14438">
    <property type="entry name" value="Hip_N"/>
    <property type="match status" value="1"/>
</dbReference>
<dbReference type="OrthoDB" id="2121326at2759"/>
<dbReference type="GO" id="GO:0046983">
    <property type="term" value="F:protein dimerization activity"/>
    <property type="evidence" value="ECO:0007669"/>
    <property type="project" value="InterPro"/>
</dbReference>
<evidence type="ECO:0000256" key="1">
    <source>
        <dbReference type="ARBA" id="ARBA00022737"/>
    </source>
</evidence>
<dbReference type="GO" id="GO:0030544">
    <property type="term" value="F:Hsp70 protein binding"/>
    <property type="evidence" value="ECO:0000318"/>
    <property type="project" value="GO_Central"/>
</dbReference>
<feature type="repeat" description="TPR" evidence="6">
    <location>
        <begin position="129"/>
        <end position="162"/>
    </location>
</feature>
<dbReference type="OMA" id="VEPNANK"/>
<dbReference type="FunFam" id="1.25.40.10:FF:000112">
    <property type="entry name" value="FAM10 family protein"/>
    <property type="match status" value="1"/>
</dbReference>
<keyword evidence="1" id="KW-0677">Repeat</keyword>
<dbReference type="InterPro" id="IPR017937">
    <property type="entry name" value="Thioredoxin_CS"/>
</dbReference>
<keyword evidence="4" id="KW-1015">Disulfide bond</keyword>
<dbReference type="InterPro" id="IPR013766">
    <property type="entry name" value="Thioredoxin_domain"/>
</dbReference>
<evidence type="ECO:0000256" key="5">
    <source>
        <dbReference type="ARBA" id="ARBA00023284"/>
    </source>
</evidence>
<dbReference type="InterPro" id="IPR034649">
    <property type="entry name" value="Hip_N"/>
</dbReference>
<dbReference type="PANTHER" id="PTHR45883:SF7">
    <property type="entry name" value="TPR REPEAT-CONTAINING THIOREDOXIN TDX"/>
    <property type="match status" value="1"/>
</dbReference>
<keyword evidence="3" id="KW-0813">Transport</keyword>
<dbReference type="GO" id="GO:0006950">
    <property type="term" value="P:response to stress"/>
    <property type="evidence" value="ECO:0007669"/>
    <property type="project" value="UniProtKB-ARBA"/>
</dbReference>
<dbReference type="Gene3D" id="1.25.40.10">
    <property type="entry name" value="Tetratricopeptide repeat domain"/>
    <property type="match status" value="1"/>
</dbReference>
<dbReference type="PROSITE" id="PS50005">
    <property type="entry name" value="TPR"/>
    <property type="match status" value="2"/>
</dbReference>
<evidence type="ECO:0000259" key="8">
    <source>
        <dbReference type="PROSITE" id="PS51352"/>
    </source>
</evidence>
<evidence type="ECO:0000313" key="9">
    <source>
        <dbReference type="EMBL" id="KMZ65291.1"/>
    </source>
</evidence>
<dbReference type="PROSITE" id="PS00194">
    <property type="entry name" value="THIOREDOXIN_1"/>
    <property type="match status" value="1"/>
</dbReference>
<dbReference type="SMART" id="SM00028">
    <property type="entry name" value="TPR"/>
    <property type="match status" value="3"/>
</dbReference>
<keyword evidence="2 6" id="KW-0802">TPR repeat</keyword>
<keyword evidence="10" id="KW-1185">Reference proteome</keyword>
<protein>
    <submittedName>
        <fullName evidence="9">TPR repeat-containing thioredoxin TDX</fullName>
    </submittedName>
</protein>
<proteinExistence type="predicted"/>
<dbReference type="Pfam" id="PF18253">
    <property type="entry name" value="HipN"/>
    <property type="match status" value="1"/>
</dbReference>
<sequence length="368" mass="41531">MAMEGAARVLNLKQIVRECQTDPSVLHKPSLLFFKDYLQSLGAQFPTNDKQSYIDDMECDDNIEFIGDVVEADNDPPQKMGDPTIDVTDASREAAQLCKERAMHVLSTGNLEDAIKGLTQAIELNPRSASLYATRGAIFLKINKPNAAMRDGDAALQINPDLAKGYKTQGMARAMLGQWEEAAKYLRLASKLDHDEEIDYVLKMVESNVRRIEDHKRKYGNLKKKHTKKEETEKQHLQSETKESEMQDPETLVSLEDGTVVTIDSSKEVDTKLKSASKLWRLSILYFTAKWCGPCRMMGPVFTKLAVKYPKVVFLKVDIDQFGSIAQAWRVDSVPTFFFVKQGKEVDKVVGGDKIGLERKIKLYTIQE</sequence>
<dbReference type="AlphaFoldDB" id="A0A0K9P8F3"/>
<dbReference type="FunFam" id="3.40.30.10:FF:000245">
    <property type="entry name" value="Thioredoxin"/>
    <property type="match status" value="1"/>
</dbReference>
<dbReference type="FunFam" id="6.10.250.3420:FF:000001">
    <property type="entry name" value="Hsc70-interacting protein-like protein"/>
    <property type="match status" value="1"/>
</dbReference>
<dbReference type="SUPFAM" id="SSF48452">
    <property type="entry name" value="TPR-like"/>
    <property type="match status" value="1"/>
</dbReference>
<dbReference type="GO" id="GO:0000118">
    <property type="term" value="C:histone deacetylase complex"/>
    <property type="evidence" value="ECO:0000318"/>
    <property type="project" value="GO_Central"/>
</dbReference>
<dbReference type="EMBL" id="LFYR01001054">
    <property type="protein sequence ID" value="KMZ65291.1"/>
    <property type="molecule type" value="Genomic_DNA"/>
</dbReference>